<proteinExistence type="predicted"/>
<accession>A0ABS0EQ16</accession>
<gene>
    <name evidence="1" type="ORF">IXC47_04540</name>
</gene>
<organism evidence="1 2">
    <name type="scientific">Herminiimonas contaminans</name>
    <dbReference type="NCBI Taxonomy" id="1111140"/>
    <lineage>
        <taxon>Bacteria</taxon>
        <taxon>Pseudomonadati</taxon>
        <taxon>Pseudomonadota</taxon>
        <taxon>Betaproteobacteria</taxon>
        <taxon>Burkholderiales</taxon>
        <taxon>Oxalobacteraceae</taxon>
        <taxon>Herminiimonas</taxon>
    </lineage>
</organism>
<keyword evidence="2" id="KW-1185">Reference proteome</keyword>
<reference evidence="1 2" key="1">
    <citation type="submission" date="2020-11" db="EMBL/GenBank/DDBJ databases">
        <title>WGS of Herminiimonas contaminans strain Marseille-Q4544 isolated from planarians Schmidtea mediterranea.</title>
        <authorList>
            <person name="Kangale L."/>
        </authorList>
    </citation>
    <scope>NUCLEOTIDE SEQUENCE [LARGE SCALE GENOMIC DNA]</scope>
    <source>
        <strain evidence="1 2">Marseille-Q4544</strain>
    </source>
</reference>
<sequence>MSEQKTISDLRAMLFETIAAVKDGTLEIEKAKVISELSQVMVNTAKAEVDNAKATGGVGSGFLESAPVAVPDGALPNGITGITRHVLRG</sequence>
<comment type="caution">
    <text evidence="1">The sequence shown here is derived from an EMBL/GenBank/DDBJ whole genome shotgun (WGS) entry which is preliminary data.</text>
</comment>
<name>A0ABS0EQ16_9BURK</name>
<protein>
    <submittedName>
        <fullName evidence="1">Uncharacterized protein</fullName>
    </submittedName>
</protein>
<evidence type="ECO:0000313" key="2">
    <source>
        <dbReference type="Proteomes" id="UP000657372"/>
    </source>
</evidence>
<dbReference type="EMBL" id="JADOEL010000003">
    <property type="protein sequence ID" value="MBF8176948.1"/>
    <property type="molecule type" value="Genomic_DNA"/>
</dbReference>
<evidence type="ECO:0000313" key="1">
    <source>
        <dbReference type="EMBL" id="MBF8176948.1"/>
    </source>
</evidence>
<dbReference type="RefSeq" id="WP_195874851.1">
    <property type="nucleotide sequence ID" value="NZ_JADOEL010000003.1"/>
</dbReference>
<dbReference type="Proteomes" id="UP000657372">
    <property type="component" value="Unassembled WGS sequence"/>
</dbReference>